<organism evidence="2 3">
    <name type="scientific">Burkholderia pyrrocinia</name>
    <name type="common">Pseudomonas pyrrocinia</name>
    <dbReference type="NCBI Taxonomy" id="60550"/>
    <lineage>
        <taxon>Bacteria</taxon>
        <taxon>Pseudomonadati</taxon>
        <taxon>Pseudomonadota</taxon>
        <taxon>Betaproteobacteria</taxon>
        <taxon>Burkholderiales</taxon>
        <taxon>Burkholderiaceae</taxon>
        <taxon>Burkholderia</taxon>
        <taxon>Burkholderia cepacia complex</taxon>
    </lineage>
</organism>
<reference evidence="2 3" key="1">
    <citation type="submission" date="2024-04" db="EMBL/GenBank/DDBJ databases">
        <title>Biological Control Activity of Plant Growth Promoting Rhizobacteria Burkholderia pyrrocinia BX1 against Tobacco black shank Introduction Tobacco black shank (TBS) caused by the oomycete Phytophthora. nicotianae (P. nicotianae) has become a destructive soil.</title>
        <authorList>
            <person name="Liu X."/>
            <person name="Shu C."/>
        </authorList>
    </citation>
    <scope>NUCLEOTIDE SEQUENCE [LARGE SCALE GENOMIC DNA]</scope>
    <source>
        <strain evidence="2 3">BX1</strain>
    </source>
</reference>
<dbReference type="InterPro" id="IPR025421">
    <property type="entry name" value="DUF4148"/>
</dbReference>
<gene>
    <name evidence="2" type="ORF">WN985_09125</name>
</gene>
<evidence type="ECO:0000313" key="2">
    <source>
        <dbReference type="EMBL" id="WZW55748.1"/>
    </source>
</evidence>
<protein>
    <submittedName>
        <fullName evidence="2">DUF4148 domain-containing protein</fullName>
    </submittedName>
</protein>
<evidence type="ECO:0000313" key="3">
    <source>
        <dbReference type="Proteomes" id="UP001484179"/>
    </source>
</evidence>
<accession>A0ABZ3BLE7</accession>
<dbReference type="RefSeq" id="WP_342309699.1">
    <property type="nucleotide sequence ID" value="NZ_CP150849.1"/>
</dbReference>
<proteinExistence type="predicted"/>
<name>A0ABZ3BLE7_BURPY</name>
<feature type="region of interest" description="Disordered" evidence="1">
    <location>
        <begin position="130"/>
        <end position="161"/>
    </location>
</feature>
<dbReference type="EMBL" id="CP150849">
    <property type="protein sequence ID" value="WZW55748.1"/>
    <property type="molecule type" value="Genomic_DNA"/>
</dbReference>
<sequence length="161" mass="17818">MKKRTRCGRCVVVGPSRRAARLLEHFCSNWNVELERRAFIATSFDPNLHSTTETQVASLNLPEVVIMKSLIRTLVVASALAAPAITFAQETQPLTRAQVRNELIALEQAGYDPMAYDYAKSLQDAEAKIARQHERDAQAGAGSKQVMSEADVHSPLNVTRK</sequence>
<dbReference type="Pfam" id="PF13663">
    <property type="entry name" value="DUF4148"/>
    <property type="match status" value="1"/>
</dbReference>
<dbReference type="Proteomes" id="UP001484179">
    <property type="component" value="Chromosome 1"/>
</dbReference>
<evidence type="ECO:0000256" key="1">
    <source>
        <dbReference type="SAM" id="MobiDB-lite"/>
    </source>
</evidence>
<keyword evidence="3" id="KW-1185">Reference proteome</keyword>